<dbReference type="STRING" id="1123357.SAMN02745244_02338"/>
<evidence type="ECO:0000256" key="2">
    <source>
        <dbReference type="ARBA" id="ARBA00005642"/>
    </source>
</evidence>
<dbReference type="GO" id="GO:0160148">
    <property type="term" value="F:tRNA pseudouridine(55) synthase activity"/>
    <property type="evidence" value="ECO:0007669"/>
    <property type="project" value="UniProtKB-EC"/>
</dbReference>
<dbReference type="InterPro" id="IPR015225">
    <property type="entry name" value="tRNA_psdUridine_synth_fam2_C"/>
</dbReference>
<organism evidence="9 10">
    <name type="scientific">Tessaracoccus bendigoensis DSM 12906</name>
    <dbReference type="NCBI Taxonomy" id="1123357"/>
    <lineage>
        <taxon>Bacteria</taxon>
        <taxon>Bacillati</taxon>
        <taxon>Actinomycetota</taxon>
        <taxon>Actinomycetes</taxon>
        <taxon>Propionibacteriales</taxon>
        <taxon>Propionibacteriaceae</taxon>
        <taxon>Tessaracoccus</taxon>
    </lineage>
</organism>
<keyword evidence="3 5" id="KW-0819">tRNA processing</keyword>
<dbReference type="RefSeq" id="WP_073188471.1">
    <property type="nucleotide sequence ID" value="NZ_FQZG01000042.1"/>
</dbReference>
<dbReference type="EMBL" id="FQZG01000042">
    <property type="protein sequence ID" value="SHJ35982.1"/>
    <property type="molecule type" value="Genomic_DNA"/>
</dbReference>
<evidence type="ECO:0000256" key="1">
    <source>
        <dbReference type="ARBA" id="ARBA00000385"/>
    </source>
</evidence>
<dbReference type="InterPro" id="IPR014780">
    <property type="entry name" value="tRNA_psdUridine_synth_TruB"/>
</dbReference>
<dbReference type="Proteomes" id="UP000184512">
    <property type="component" value="Unassembled WGS sequence"/>
</dbReference>
<keyword evidence="10" id="KW-1185">Reference proteome</keyword>
<dbReference type="PANTHER" id="PTHR13767">
    <property type="entry name" value="TRNA-PSEUDOURIDINE SYNTHASE"/>
    <property type="match status" value="1"/>
</dbReference>
<evidence type="ECO:0000313" key="9">
    <source>
        <dbReference type="EMBL" id="SHJ35982.1"/>
    </source>
</evidence>
<dbReference type="GO" id="GO:1990481">
    <property type="term" value="P:mRNA pseudouridine synthesis"/>
    <property type="evidence" value="ECO:0007669"/>
    <property type="project" value="TreeGrafter"/>
</dbReference>
<dbReference type="InterPro" id="IPR002501">
    <property type="entry name" value="PsdUridine_synth_N"/>
</dbReference>
<dbReference type="InterPro" id="IPR015947">
    <property type="entry name" value="PUA-like_sf"/>
</dbReference>
<dbReference type="Pfam" id="PF01509">
    <property type="entry name" value="TruB_N"/>
    <property type="match status" value="1"/>
</dbReference>
<dbReference type="AlphaFoldDB" id="A0A1M6ING9"/>
<accession>A0A1M6ING9</accession>
<dbReference type="SUPFAM" id="SSF55120">
    <property type="entry name" value="Pseudouridine synthase"/>
    <property type="match status" value="1"/>
</dbReference>
<dbReference type="OrthoDB" id="9802309at2"/>
<feature type="active site" description="Nucleophile" evidence="5">
    <location>
        <position position="35"/>
    </location>
</feature>
<feature type="domain" description="tRNA pseudouridine synthase II TruB subfamily 2 C-terminal" evidence="7">
    <location>
        <begin position="226"/>
        <end position="280"/>
    </location>
</feature>
<reference evidence="9 10" key="1">
    <citation type="submission" date="2016-11" db="EMBL/GenBank/DDBJ databases">
        <authorList>
            <person name="Jaros S."/>
            <person name="Januszkiewicz K."/>
            <person name="Wedrychowicz H."/>
        </authorList>
    </citation>
    <scope>NUCLEOTIDE SEQUENCE [LARGE SCALE GENOMIC DNA]</scope>
    <source>
        <strain evidence="9 10">DSM 12906</strain>
    </source>
</reference>
<comment type="function">
    <text evidence="5">Responsible for synthesis of pseudouridine from uracil-55 in the psi GC loop of transfer RNAs.</text>
</comment>
<feature type="domain" description="tRNA pseudouridylate synthase B C-terminal" evidence="8">
    <location>
        <begin position="173"/>
        <end position="213"/>
    </location>
</feature>
<evidence type="ECO:0000259" key="7">
    <source>
        <dbReference type="Pfam" id="PF09142"/>
    </source>
</evidence>
<evidence type="ECO:0000313" key="10">
    <source>
        <dbReference type="Proteomes" id="UP000184512"/>
    </source>
</evidence>
<dbReference type="SUPFAM" id="SSF88697">
    <property type="entry name" value="PUA domain-like"/>
    <property type="match status" value="1"/>
</dbReference>
<gene>
    <name evidence="5" type="primary">truB</name>
    <name evidence="9" type="ORF">SAMN02745244_02338</name>
</gene>
<evidence type="ECO:0000256" key="3">
    <source>
        <dbReference type="ARBA" id="ARBA00022694"/>
    </source>
</evidence>
<dbReference type="Pfam" id="PF16198">
    <property type="entry name" value="TruB_C_2"/>
    <property type="match status" value="1"/>
</dbReference>
<name>A0A1M6ING9_9ACTN</name>
<dbReference type="InterPro" id="IPR032819">
    <property type="entry name" value="TruB_C"/>
</dbReference>
<dbReference type="Gene3D" id="2.30.130.10">
    <property type="entry name" value="PUA domain"/>
    <property type="match status" value="1"/>
</dbReference>
<dbReference type="HAMAP" id="MF_01080">
    <property type="entry name" value="TruB_bact"/>
    <property type="match status" value="1"/>
</dbReference>
<sequence>MVIVDKPSAVTSHQVVGRLRRLLGTRKIGHAGTLDPMATGVLILGVNRATRMLGHLALHDKRYTATLRLGASSNTDDADGEVTPVADASGITLEVVDRMLETQRGDIQQIPTTVSAIKVDGRRAYALARAGEHVELKPRPVTISRLDVRATRQCGQFLDVDLDIECSSGTYVRAIARDLGAALGVGGHLTSLRRTRIGNYGIEDAVTLSDVPPVLMSMADAARLSFPVLEVTAAEATDIGFGRSLARTVPASPTGMIAPDGSLLALYQPGESGSRPLAVLV</sequence>
<protein>
    <recommendedName>
        <fullName evidence="5">tRNA pseudouridine synthase B</fullName>
        <ecNumber evidence="5">5.4.99.25</ecNumber>
    </recommendedName>
    <alternativeName>
        <fullName evidence="5">tRNA pseudouridine(55) synthase</fullName>
        <shortName evidence="5">Psi55 synthase</shortName>
    </alternativeName>
    <alternativeName>
        <fullName evidence="5">tRNA pseudouridylate synthase</fullName>
    </alternativeName>
    <alternativeName>
        <fullName evidence="5">tRNA-uridine isomerase</fullName>
    </alternativeName>
</protein>
<dbReference type="Pfam" id="PF09142">
    <property type="entry name" value="TruB_C"/>
    <property type="match status" value="1"/>
</dbReference>
<evidence type="ECO:0000259" key="8">
    <source>
        <dbReference type="Pfam" id="PF16198"/>
    </source>
</evidence>
<dbReference type="NCBIfam" id="TIGR00431">
    <property type="entry name" value="TruB"/>
    <property type="match status" value="1"/>
</dbReference>
<dbReference type="GO" id="GO:0003723">
    <property type="term" value="F:RNA binding"/>
    <property type="evidence" value="ECO:0007669"/>
    <property type="project" value="InterPro"/>
</dbReference>
<comment type="similarity">
    <text evidence="2 5">Belongs to the pseudouridine synthase TruB family. Type 1 subfamily.</text>
</comment>
<comment type="catalytic activity">
    <reaction evidence="1 5">
        <text>uridine(55) in tRNA = pseudouridine(55) in tRNA</text>
        <dbReference type="Rhea" id="RHEA:42532"/>
        <dbReference type="Rhea" id="RHEA-COMP:10101"/>
        <dbReference type="Rhea" id="RHEA-COMP:10102"/>
        <dbReference type="ChEBI" id="CHEBI:65314"/>
        <dbReference type="ChEBI" id="CHEBI:65315"/>
        <dbReference type="EC" id="5.4.99.25"/>
    </reaction>
</comment>
<proteinExistence type="inferred from homology"/>
<dbReference type="InterPro" id="IPR036974">
    <property type="entry name" value="PUA_sf"/>
</dbReference>
<evidence type="ECO:0000256" key="4">
    <source>
        <dbReference type="ARBA" id="ARBA00023235"/>
    </source>
</evidence>
<keyword evidence="4 5" id="KW-0413">Isomerase</keyword>
<dbReference type="GO" id="GO:0031119">
    <property type="term" value="P:tRNA pseudouridine synthesis"/>
    <property type="evidence" value="ECO:0007669"/>
    <property type="project" value="UniProtKB-UniRule"/>
</dbReference>
<dbReference type="Gene3D" id="3.30.2350.10">
    <property type="entry name" value="Pseudouridine synthase"/>
    <property type="match status" value="1"/>
</dbReference>
<feature type="domain" description="Pseudouridine synthase II N-terminal" evidence="6">
    <location>
        <begin position="20"/>
        <end position="172"/>
    </location>
</feature>
<dbReference type="PANTHER" id="PTHR13767:SF2">
    <property type="entry name" value="PSEUDOURIDYLATE SYNTHASE TRUB1"/>
    <property type="match status" value="1"/>
</dbReference>
<dbReference type="EC" id="5.4.99.25" evidence="5"/>
<dbReference type="CDD" id="cd02573">
    <property type="entry name" value="PseudoU_synth_EcTruB"/>
    <property type="match status" value="1"/>
</dbReference>
<evidence type="ECO:0000259" key="6">
    <source>
        <dbReference type="Pfam" id="PF01509"/>
    </source>
</evidence>
<evidence type="ECO:0000256" key="5">
    <source>
        <dbReference type="HAMAP-Rule" id="MF_01080"/>
    </source>
</evidence>
<dbReference type="InterPro" id="IPR020103">
    <property type="entry name" value="PsdUridine_synth_cat_dom_sf"/>
</dbReference>